<feature type="transmembrane region" description="Helical" evidence="6">
    <location>
        <begin position="56"/>
        <end position="77"/>
    </location>
</feature>
<keyword evidence="2 6" id="KW-0812">Transmembrane</keyword>
<evidence type="ECO:0000256" key="2">
    <source>
        <dbReference type="ARBA" id="ARBA00022692"/>
    </source>
</evidence>
<dbReference type="PANTHER" id="PTHR11972:SF153">
    <property type="entry name" value="SUPEROXIDE-GENERATING NADPH OXIDASE HEAVY CHAIN SUBUNIT A"/>
    <property type="match status" value="1"/>
</dbReference>
<dbReference type="RefSeq" id="XP_028518248.1">
    <property type="nucleotide sequence ID" value="XM_028662447.1"/>
</dbReference>
<dbReference type="AlphaFoldDB" id="A0A913YT56"/>
<dbReference type="GO" id="GO:0016175">
    <property type="term" value="F:superoxide-generating NAD(P)H oxidase activity"/>
    <property type="evidence" value="ECO:0007669"/>
    <property type="project" value="TreeGrafter"/>
</dbReference>
<evidence type="ECO:0000256" key="3">
    <source>
        <dbReference type="ARBA" id="ARBA00022989"/>
    </source>
</evidence>
<evidence type="ECO:0000313" key="8">
    <source>
        <dbReference type="EnsemblMetazoa" id="XP_028518248.1"/>
    </source>
</evidence>
<dbReference type="GO" id="GO:0043020">
    <property type="term" value="C:NADPH oxidase complex"/>
    <property type="evidence" value="ECO:0007669"/>
    <property type="project" value="TreeGrafter"/>
</dbReference>
<evidence type="ECO:0000313" key="9">
    <source>
        <dbReference type="Proteomes" id="UP000887567"/>
    </source>
</evidence>
<evidence type="ECO:0000256" key="1">
    <source>
        <dbReference type="ARBA" id="ARBA00004141"/>
    </source>
</evidence>
<feature type="domain" description="Ferric oxidoreductase" evidence="7">
    <location>
        <begin position="49"/>
        <end position="156"/>
    </location>
</feature>
<protein>
    <recommendedName>
        <fullName evidence="7">Ferric oxidoreductase domain-containing protein</fullName>
    </recommendedName>
</protein>
<name>A0A913YT56_EXADI</name>
<dbReference type="Pfam" id="PF01794">
    <property type="entry name" value="Ferric_reduct"/>
    <property type="match status" value="1"/>
</dbReference>
<dbReference type="KEGG" id="epa:114576207"/>
<feature type="transmembrane region" description="Helical" evidence="6">
    <location>
        <begin position="104"/>
        <end position="129"/>
    </location>
</feature>
<dbReference type="EnsemblMetazoa" id="XM_028662447.1">
    <property type="protein sequence ID" value="XP_028518248.1"/>
    <property type="gene ID" value="LOC114576207"/>
</dbReference>
<keyword evidence="3 6" id="KW-1133">Transmembrane helix</keyword>
<accession>A0A913YT56</accession>
<dbReference type="InterPro" id="IPR050369">
    <property type="entry name" value="RBOH/FRE"/>
</dbReference>
<evidence type="ECO:0000256" key="6">
    <source>
        <dbReference type="SAM" id="Phobius"/>
    </source>
</evidence>
<feature type="transmembrane region" description="Helical" evidence="6">
    <location>
        <begin position="141"/>
        <end position="161"/>
    </location>
</feature>
<dbReference type="GO" id="GO:0042554">
    <property type="term" value="P:superoxide anion generation"/>
    <property type="evidence" value="ECO:0007669"/>
    <property type="project" value="TreeGrafter"/>
</dbReference>
<dbReference type="PANTHER" id="PTHR11972">
    <property type="entry name" value="NADPH OXIDASE"/>
    <property type="match status" value="1"/>
</dbReference>
<dbReference type="GeneID" id="114576207"/>
<dbReference type="OrthoDB" id="436496at2759"/>
<reference evidence="8" key="1">
    <citation type="submission" date="2022-11" db="UniProtKB">
        <authorList>
            <consortium name="EnsemblMetazoa"/>
        </authorList>
    </citation>
    <scope>IDENTIFICATION</scope>
</reference>
<dbReference type="GO" id="GO:0006952">
    <property type="term" value="P:defense response"/>
    <property type="evidence" value="ECO:0007669"/>
    <property type="project" value="TreeGrafter"/>
</dbReference>
<evidence type="ECO:0000256" key="4">
    <source>
        <dbReference type="ARBA" id="ARBA00023002"/>
    </source>
</evidence>
<evidence type="ECO:0000259" key="7">
    <source>
        <dbReference type="Pfam" id="PF01794"/>
    </source>
</evidence>
<feature type="transmembrane region" description="Helical" evidence="6">
    <location>
        <begin position="6"/>
        <end position="24"/>
    </location>
</feature>
<dbReference type="Proteomes" id="UP000887567">
    <property type="component" value="Unplaced"/>
</dbReference>
<dbReference type="InterPro" id="IPR013130">
    <property type="entry name" value="Fe3_Rdtase_TM_dom"/>
</dbReference>
<proteinExistence type="predicted"/>
<comment type="subcellular location">
    <subcellularLocation>
        <location evidence="1">Membrane</location>
        <topology evidence="1">Multi-pass membrane protein</topology>
    </subcellularLocation>
</comment>
<organism evidence="8 9">
    <name type="scientific">Exaiptasia diaphana</name>
    <name type="common">Tropical sea anemone</name>
    <name type="synonym">Aiptasia pulchella</name>
    <dbReference type="NCBI Taxonomy" id="2652724"/>
    <lineage>
        <taxon>Eukaryota</taxon>
        <taxon>Metazoa</taxon>
        <taxon>Cnidaria</taxon>
        <taxon>Anthozoa</taxon>
        <taxon>Hexacorallia</taxon>
        <taxon>Actiniaria</taxon>
        <taxon>Aiptasiidae</taxon>
        <taxon>Exaiptasia</taxon>
    </lineage>
</organism>
<keyword evidence="4" id="KW-0560">Oxidoreductase</keyword>
<keyword evidence="5 6" id="KW-0472">Membrane</keyword>
<sequence length="162" mass="18714">MISRLIPWMIYLTLSGAIFFQSYYKYKFCPQYFYLHSMLGFPIQGLKRLLDENVGFHKICAFITVAASVIHTIAHLINAENFSKHYNQDYADLNFAKFKDQNPLVFVLCSVAGSTGILMMVILMLMIGTSMPVLRRSSYEVFWYSHHFFIAFYILLAVHGLG</sequence>
<keyword evidence="9" id="KW-1185">Reference proteome</keyword>
<evidence type="ECO:0000256" key="5">
    <source>
        <dbReference type="ARBA" id="ARBA00023136"/>
    </source>
</evidence>